<proteinExistence type="predicted"/>
<dbReference type="EMBL" id="HBUE01222472">
    <property type="protein sequence ID" value="CAG6540295.1"/>
    <property type="molecule type" value="Transcribed_RNA"/>
</dbReference>
<name>A0A8D8MU99_CULPI</name>
<reference evidence="1" key="1">
    <citation type="submission" date="2021-05" db="EMBL/GenBank/DDBJ databases">
        <authorList>
            <person name="Alioto T."/>
            <person name="Alioto T."/>
            <person name="Gomez Garrido J."/>
        </authorList>
    </citation>
    <scope>NUCLEOTIDE SEQUENCE</scope>
</reference>
<organism evidence="1">
    <name type="scientific">Culex pipiens</name>
    <name type="common">House mosquito</name>
    <dbReference type="NCBI Taxonomy" id="7175"/>
    <lineage>
        <taxon>Eukaryota</taxon>
        <taxon>Metazoa</taxon>
        <taxon>Ecdysozoa</taxon>
        <taxon>Arthropoda</taxon>
        <taxon>Hexapoda</taxon>
        <taxon>Insecta</taxon>
        <taxon>Pterygota</taxon>
        <taxon>Neoptera</taxon>
        <taxon>Endopterygota</taxon>
        <taxon>Diptera</taxon>
        <taxon>Nematocera</taxon>
        <taxon>Culicoidea</taxon>
        <taxon>Culicidae</taxon>
        <taxon>Culicinae</taxon>
        <taxon>Culicini</taxon>
        <taxon>Culex</taxon>
        <taxon>Culex</taxon>
    </lineage>
</organism>
<evidence type="ECO:0000313" key="1">
    <source>
        <dbReference type="EMBL" id="CAG6540295.1"/>
    </source>
</evidence>
<protein>
    <submittedName>
        <fullName evidence="1">(northern house mosquito) hypothetical protein</fullName>
    </submittedName>
</protein>
<dbReference type="AlphaFoldDB" id="A0A8D8MU99"/>
<accession>A0A8D8MU99</accession>
<dbReference type="EMBL" id="HBUE01329141">
    <property type="protein sequence ID" value="CAG6592364.1"/>
    <property type="molecule type" value="Transcribed_RNA"/>
</dbReference>
<sequence length="103" mass="11553">MARIRKQSFLHQRLLGLDADFFFLELLPGSSVDYVNAGTRINHQVSTNASHSAGNCTFSSWLCCKQILDALLLRVITLLLRFVRVLRVTSASTSHLPQPLSLR</sequence>